<evidence type="ECO:0000256" key="4">
    <source>
        <dbReference type="ARBA" id="ARBA00022989"/>
    </source>
</evidence>
<reference evidence="7 8" key="1">
    <citation type="submission" date="2016-08" db="EMBL/GenBank/DDBJ databases">
        <authorList>
            <person name="Seilhamer J.J."/>
        </authorList>
    </citation>
    <scope>NUCLEOTIDE SEQUENCE [LARGE SCALE GENOMIC DNA]</scope>
    <source>
        <strain evidence="7 8">BRTC-1</strain>
    </source>
</reference>
<accession>A0A1B2LVF8</accession>
<comment type="subcellular location">
    <subcellularLocation>
        <location evidence="1">Membrane</location>
        <topology evidence="1">Multi-pass membrane protein</topology>
    </subcellularLocation>
</comment>
<feature type="transmembrane region" description="Helical" evidence="6">
    <location>
        <begin position="271"/>
        <end position="288"/>
    </location>
</feature>
<dbReference type="OrthoDB" id="9799225at2"/>
<organism evidence="7 8">
    <name type="scientific">Acinetobacter larvae</name>
    <dbReference type="NCBI Taxonomy" id="1789224"/>
    <lineage>
        <taxon>Bacteria</taxon>
        <taxon>Pseudomonadati</taxon>
        <taxon>Pseudomonadota</taxon>
        <taxon>Gammaproteobacteria</taxon>
        <taxon>Moraxellales</taxon>
        <taxon>Moraxellaceae</taxon>
        <taxon>Acinetobacter</taxon>
    </lineage>
</organism>
<sequence>MRQQQRSWHDSLQTMVYVLLFIILLGWLIKVGQNFLLPILMAVISMYIIVTLTDFLGRFIFLKHSSEAIRRLLVFVAFMATVFGLSQIIYITGQQIVASLPIYQNNLEKIVIDMSVQLGLSQDPDWQLLRAMTIDKIDIHPFISASISALSTLTGMVVLVVVYALFLISERGRFATRFAMAFSGQGADQTRTLLLNINRKIGDYLAIKSLINVILAVICWLILWLCGVEHALFWALIIGLLNYIPYIGSLLGVIFPVILTLAQFGSMQMTLLVAVLLTVAQMYVGNVLEPKMIGKQINLSPFVVLVSLSLWASLWGVAGAILAVPLTSIFVIILGAFPSTRAFALLMVDDPVAYQLEMKNMAAQTEAKQIAE</sequence>
<dbReference type="RefSeq" id="WP_067551003.1">
    <property type="nucleotide sequence ID" value="NZ_CP016895.1"/>
</dbReference>
<feature type="transmembrane region" description="Helical" evidence="6">
    <location>
        <begin position="142"/>
        <end position="168"/>
    </location>
</feature>
<evidence type="ECO:0000256" key="6">
    <source>
        <dbReference type="SAM" id="Phobius"/>
    </source>
</evidence>
<feature type="transmembrane region" description="Helical" evidence="6">
    <location>
        <begin position="205"/>
        <end position="225"/>
    </location>
</feature>
<dbReference type="AlphaFoldDB" id="A0A1B2LVF8"/>
<protein>
    <submittedName>
        <fullName evidence="7">AI-2E family transporter</fullName>
    </submittedName>
</protein>
<keyword evidence="3 6" id="KW-0812">Transmembrane</keyword>
<dbReference type="KEGG" id="ala:BFG52_00145"/>
<proteinExistence type="inferred from homology"/>
<feature type="transmembrane region" description="Helical" evidence="6">
    <location>
        <begin position="308"/>
        <end position="337"/>
    </location>
</feature>
<dbReference type="PANTHER" id="PTHR21716:SF64">
    <property type="entry name" value="AI-2 TRANSPORT PROTEIN TQSA"/>
    <property type="match status" value="1"/>
</dbReference>
<evidence type="ECO:0000313" key="7">
    <source>
        <dbReference type="EMBL" id="AOA56922.1"/>
    </source>
</evidence>
<gene>
    <name evidence="7" type="ORF">BFG52_00145</name>
</gene>
<evidence type="ECO:0000256" key="1">
    <source>
        <dbReference type="ARBA" id="ARBA00004141"/>
    </source>
</evidence>
<keyword evidence="8" id="KW-1185">Reference proteome</keyword>
<name>A0A1B2LVF8_9GAMM</name>
<feature type="transmembrane region" description="Helical" evidence="6">
    <location>
        <begin position="231"/>
        <end position="259"/>
    </location>
</feature>
<feature type="transmembrane region" description="Helical" evidence="6">
    <location>
        <begin position="72"/>
        <end position="91"/>
    </location>
</feature>
<evidence type="ECO:0000313" key="8">
    <source>
        <dbReference type="Proteomes" id="UP000093391"/>
    </source>
</evidence>
<keyword evidence="5 6" id="KW-0472">Membrane</keyword>
<evidence type="ECO:0000256" key="5">
    <source>
        <dbReference type="ARBA" id="ARBA00023136"/>
    </source>
</evidence>
<dbReference type="GO" id="GO:0016020">
    <property type="term" value="C:membrane"/>
    <property type="evidence" value="ECO:0007669"/>
    <property type="project" value="UniProtKB-SubCell"/>
</dbReference>
<dbReference type="Pfam" id="PF01594">
    <property type="entry name" value="AI-2E_transport"/>
    <property type="match status" value="1"/>
</dbReference>
<dbReference type="GO" id="GO:0055085">
    <property type="term" value="P:transmembrane transport"/>
    <property type="evidence" value="ECO:0007669"/>
    <property type="project" value="TreeGrafter"/>
</dbReference>
<feature type="transmembrane region" description="Helical" evidence="6">
    <location>
        <begin position="12"/>
        <end position="29"/>
    </location>
</feature>
<dbReference type="Proteomes" id="UP000093391">
    <property type="component" value="Chromosome"/>
</dbReference>
<dbReference type="EMBL" id="CP016895">
    <property type="protein sequence ID" value="AOA56922.1"/>
    <property type="molecule type" value="Genomic_DNA"/>
</dbReference>
<dbReference type="InterPro" id="IPR002549">
    <property type="entry name" value="AI-2E-like"/>
</dbReference>
<comment type="similarity">
    <text evidence="2">Belongs to the autoinducer-2 exporter (AI-2E) (TC 2.A.86) family.</text>
</comment>
<feature type="transmembrane region" description="Helical" evidence="6">
    <location>
        <begin position="35"/>
        <end position="60"/>
    </location>
</feature>
<keyword evidence="4 6" id="KW-1133">Transmembrane helix</keyword>
<dbReference type="PANTHER" id="PTHR21716">
    <property type="entry name" value="TRANSMEMBRANE PROTEIN"/>
    <property type="match status" value="1"/>
</dbReference>
<evidence type="ECO:0000256" key="3">
    <source>
        <dbReference type="ARBA" id="ARBA00022692"/>
    </source>
</evidence>
<evidence type="ECO:0000256" key="2">
    <source>
        <dbReference type="ARBA" id="ARBA00009773"/>
    </source>
</evidence>